<evidence type="ECO:0000256" key="1">
    <source>
        <dbReference type="ARBA" id="ARBA00009798"/>
    </source>
</evidence>
<dbReference type="NCBIfam" id="TIGR00011">
    <property type="entry name" value="YbaK_EbsC"/>
    <property type="match status" value="1"/>
</dbReference>
<dbReference type="Pfam" id="PF04073">
    <property type="entry name" value="tRNA_edit"/>
    <property type="match status" value="1"/>
</dbReference>
<evidence type="ECO:0000256" key="4">
    <source>
        <dbReference type="PIRNR" id="PIRNR006181"/>
    </source>
</evidence>
<dbReference type="Gene3D" id="3.90.960.10">
    <property type="entry name" value="YbaK/aminoacyl-tRNA synthetase-associated domain"/>
    <property type="match status" value="1"/>
</dbReference>
<dbReference type="InterPro" id="IPR004369">
    <property type="entry name" value="Prolyl-tRNA_editing_YbaK/EbsC"/>
</dbReference>
<dbReference type="EC" id="4.2.-.-" evidence="4"/>
<dbReference type="EMBL" id="JAUZEE010000001">
    <property type="protein sequence ID" value="MDP4299213.1"/>
    <property type="molecule type" value="Genomic_DNA"/>
</dbReference>
<feature type="domain" description="YbaK/aminoacyl-tRNA synthetase-associated" evidence="5">
    <location>
        <begin position="38"/>
        <end position="151"/>
    </location>
</feature>
<proteinExistence type="inferred from homology"/>
<dbReference type="RefSeq" id="WP_305747777.1">
    <property type="nucleotide sequence ID" value="NZ_JAUZEE010000001.1"/>
</dbReference>
<dbReference type="InterPro" id="IPR036754">
    <property type="entry name" value="YbaK/aa-tRNA-synt-asso_dom_sf"/>
</dbReference>
<dbReference type="Proteomes" id="UP001235760">
    <property type="component" value="Unassembled WGS sequence"/>
</dbReference>
<dbReference type="InterPro" id="IPR007214">
    <property type="entry name" value="YbaK/aa-tRNA-synth-assoc-dom"/>
</dbReference>
<keyword evidence="7" id="KW-1185">Reference proteome</keyword>
<evidence type="ECO:0000256" key="2">
    <source>
        <dbReference type="ARBA" id="ARBA00022917"/>
    </source>
</evidence>
<protein>
    <recommendedName>
        <fullName evidence="4">Cys-tRNA(Pro)/Cys-tRNA(Cys) deacylase</fullName>
        <ecNumber evidence="4">4.2.-.-</ecNumber>
    </recommendedName>
</protein>
<evidence type="ECO:0000256" key="3">
    <source>
        <dbReference type="ARBA" id="ARBA00023239"/>
    </source>
</evidence>
<name>A0ABT9FYB7_LEPDI</name>
<dbReference type="PANTHER" id="PTHR30411">
    <property type="entry name" value="CYTOPLASMIC PROTEIN"/>
    <property type="match status" value="1"/>
</dbReference>
<dbReference type="CDD" id="cd00002">
    <property type="entry name" value="YbaK_deacylase"/>
    <property type="match status" value="1"/>
</dbReference>
<dbReference type="SUPFAM" id="SSF55826">
    <property type="entry name" value="YbaK/ProRS associated domain"/>
    <property type="match status" value="1"/>
</dbReference>
<keyword evidence="2 4" id="KW-0648">Protein biosynthesis</keyword>
<evidence type="ECO:0000259" key="5">
    <source>
        <dbReference type="Pfam" id="PF04073"/>
    </source>
</evidence>
<dbReference type="PIRSF" id="PIRSF006181">
    <property type="entry name" value="EbsC_YbaK"/>
    <property type="match status" value="1"/>
</dbReference>
<reference evidence="6 7" key="1">
    <citation type="submission" date="2023-08" db="EMBL/GenBank/DDBJ databases">
        <authorList>
            <person name="Roldan D.M."/>
            <person name="Menes R.J."/>
        </authorList>
    </citation>
    <scope>NUCLEOTIDE SEQUENCE [LARGE SCALE GENOMIC DNA]</scope>
    <source>
        <strain evidence="6 7">CCM 2812</strain>
    </source>
</reference>
<comment type="caution">
    <text evidence="6">The sequence shown here is derived from an EMBL/GenBank/DDBJ whole genome shotgun (WGS) entry which is preliminary data.</text>
</comment>
<comment type="similarity">
    <text evidence="1 4">Belongs to the prolyl-tRNA editing family. YbaK/EbsC subfamily.</text>
</comment>
<accession>A0ABT9FYB7</accession>
<evidence type="ECO:0000313" key="7">
    <source>
        <dbReference type="Proteomes" id="UP001235760"/>
    </source>
</evidence>
<evidence type="ECO:0000313" key="6">
    <source>
        <dbReference type="EMBL" id="MDP4299213.1"/>
    </source>
</evidence>
<keyword evidence="3 4" id="KW-0456">Lyase</keyword>
<dbReference type="PANTHER" id="PTHR30411:SF0">
    <property type="entry name" value="CYS-TRNA(PRO)_CYS-TRNA(CYS) DEACYLASE YBAK"/>
    <property type="match status" value="1"/>
</dbReference>
<gene>
    <name evidence="6" type="primary">ybaK</name>
    <name evidence="6" type="ORF">Q8X39_01060</name>
</gene>
<sequence>MAKKGHHVSETPATQMLRQAGVAFTEHPYDYVDRGGTAESARQLGVAEHAVVKTLVMQDQDARPLVVLMHGDRQVSTKNLARQIGAKKVEPCTPEVAQRHSGYQVGGTSPFGLRKVVPVYVEAGILALPVIYINGGRRGYLVGLAPQVLVTLLAARPVEAIDPASAT</sequence>
<organism evidence="6 7">
    <name type="scientific">Leptothrix discophora</name>
    <dbReference type="NCBI Taxonomy" id="89"/>
    <lineage>
        <taxon>Bacteria</taxon>
        <taxon>Pseudomonadati</taxon>
        <taxon>Pseudomonadota</taxon>
        <taxon>Betaproteobacteria</taxon>
        <taxon>Burkholderiales</taxon>
        <taxon>Sphaerotilaceae</taxon>
        <taxon>Leptothrix</taxon>
    </lineage>
</organism>